<dbReference type="Pfam" id="PF00117">
    <property type="entry name" value="GATase"/>
    <property type="match status" value="1"/>
</dbReference>
<evidence type="ECO:0000256" key="1">
    <source>
        <dbReference type="ARBA" id="ARBA00005171"/>
    </source>
</evidence>
<name>A0A1G2R7N2_9BACT</name>
<evidence type="ECO:0000259" key="16">
    <source>
        <dbReference type="Pfam" id="PF00117"/>
    </source>
</evidence>
<dbReference type="Gene3D" id="3.40.50.300">
    <property type="entry name" value="P-loop containing nucleotide triphosphate hydrolases"/>
    <property type="match status" value="1"/>
</dbReference>
<dbReference type="UniPathway" id="UPA00159">
    <property type="reaction ID" value="UER00277"/>
</dbReference>
<proteinExistence type="inferred from homology"/>
<evidence type="ECO:0000256" key="8">
    <source>
        <dbReference type="ARBA" id="ARBA00022842"/>
    </source>
</evidence>
<comment type="similarity">
    <text evidence="2">Belongs to the CTP synthase family.</text>
</comment>
<dbReference type="GO" id="GO:0005524">
    <property type="term" value="F:ATP binding"/>
    <property type="evidence" value="ECO:0007669"/>
    <property type="project" value="UniProtKB-KW"/>
</dbReference>
<dbReference type="SUPFAM" id="SSF52317">
    <property type="entry name" value="Class I glutamine amidotransferase-like"/>
    <property type="match status" value="1"/>
</dbReference>
<keyword evidence="8" id="KW-0460">Magnesium</keyword>
<evidence type="ECO:0000256" key="14">
    <source>
        <dbReference type="ARBA" id="ARBA00079941"/>
    </source>
</evidence>
<dbReference type="InterPro" id="IPR029062">
    <property type="entry name" value="Class_I_gatase-like"/>
</dbReference>
<accession>A0A1G2R7N2</accession>
<dbReference type="CDD" id="cd01746">
    <property type="entry name" value="GATase1_CTP_Synthase"/>
    <property type="match status" value="1"/>
</dbReference>
<evidence type="ECO:0000259" key="17">
    <source>
        <dbReference type="Pfam" id="PF06418"/>
    </source>
</evidence>
<evidence type="ECO:0000256" key="3">
    <source>
        <dbReference type="ARBA" id="ARBA00012291"/>
    </source>
</evidence>
<evidence type="ECO:0000256" key="12">
    <source>
        <dbReference type="ARBA" id="ARBA00070745"/>
    </source>
</evidence>
<dbReference type="NCBIfam" id="TIGR00337">
    <property type="entry name" value="PyrG"/>
    <property type="match status" value="1"/>
</dbReference>
<keyword evidence="6" id="KW-0547">Nucleotide-binding</keyword>
<dbReference type="GO" id="GO:0097268">
    <property type="term" value="C:cytoophidium"/>
    <property type="evidence" value="ECO:0007669"/>
    <property type="project" value="UniProtKB-ARBA"/>
</dbReference>
<comment type="caution">
    <text evidence="18">The sequence shown here is derived from an EMBL/GenBank/DDBJ whole genome shotgun (WGS) entry which is preliminary data.</text>
</comment>
<comment type="pathway">
    <text evidence="1">Pyrimidine metabolism; CTP biosynthesis via de novo pathway; CTP from UDP: step 2/2.</text>
</comment>
<dbReference type="InterPro" id="IPR004468">
    <property type="entry name" value="CTP_synthase"/>
</dbReference>
<evidence type="ECO:0000256" key="6">
    <source>
        <dbReference type="ARBA" id="ARBA00022741"/>
    </source>
</evidence>
<evidence type="ECO:0000256" key="9">
    <source>
        <dbReference type="ARBA" id="ARBA00022962"/>
    </source>
</evidence>
<dbReference type="InterPro" id="IPR017926">
    <property type="entry name" value="GATASE"/>
</dbReference>
<dbReference type="AlphaFoldDB" id="A0A1G2R7N2"/>
<evidence type="ECO:0000256" key="11">
    <source>
        <dbReference type="ARBA" id="ARBA00047781"/>
    </source>
</evidence>
<gene>
    <name evidence="18" type="ORF">A3J68_00800</name>
</gene>
<feature type="domain" description="Glutamine amidotransferase" evidence="16">
    <location>
        <begin position="306"/>
        <end position="534"/>
    </location>
</feature>
<dbReference type="GO" id="GO:0046872">
    <property type="term" value="F:metal ion binding"/>
    <property type="evidence" value="ECO:0007669"/>
    <property type="project" value="UniProtKB-KW"/>
</dbReference>
<dbReference type="NCBIfam" id="NF003792">
    <property type="entry name" value="PRK05380.1"/>
    <property type="match status" value="1"/>
</dbReference>
<reference evidence="18 19" key="1">
    <citation type="journal article" date="2016" name="Nat. Commun.">
        <title>Thousands of microbial genomes shed light on interconnected biogeochemical processes in an aquifer system.</title>
        <authorList>
            <person name="Anantharaman K."/>
            <person name="Brown C.T."/>
            <person name="Hug L.A."/>
            <person name="Sharon I."/>
            <person name="Castelle C.J."/>
            <person name="Probst A.J."/>
            <person name="Thomas B.C."/>
            <person name="Singh A."/>
            <person name="Wilkins M.J."/>
            <person name="Karaoz U."/>
            <person name="Brodie E.L."/>
            <person name="Williams K.H."/>
            <person name="Hubbard S.S."/>
            <person name="Banfield J.F."/>
        </authorList>
    </citation>
    <scope>NUCLEOTIDE SEQUENCE [LARGE SCALE GENOMIC DNA]</scope>
</reference>
<evidence type="ECO:0000313" key="18">
    <source>
        <dbReference type="EMBL" id="OHA68885.1"/>
    </source>
</evidence>
<dbReference type="EC" id="6.3.4.2" evidence="3"/>
<keyword evidence="10" id="KW-0665">Pyrimidine biosynthesis</keyword>
<keyword evidence="4" id="KW-0436">Ligase</keyword>
<evidence type="ECO:0000256" key="13">
    <source>
        <dbReference type="ARBA" id="ARBA00075170"/>
    </source>
</evidence>
<evidence type="ECO:0000256" key="4">
    <source>
        <dbReference type="ARBA" id="ARBA00022598"/>
    </source>
</evidence>
<comment type="catalytic activity">
    <reaction evidence="11">
        <text>UTP + L-glutamine + ATP + H2O = CTP + L-glutamate + ADP + phosphate + 2 H(+)</text>
        <dbReference type="Rhea" id="RHEA:26426"/>
        <dbReference type="ChEBI" id="CHEBI:15377"/>
        <dbReference type="ChEBI" id="CHEBI:15378"/>
        <dbReference type="ChEBI" id="CHEBI:29985"/>
        <dbReference type="ChEBI" id="CHEBI:30616"/>
        <dbReference type="ChEBI" id="CHEBI:37563"/>
        <dbReference type="ChEBI" id="CHEBI:43474"/>
        <dbReference type="ChEBI" id="CHEBI:46398"/>
        <dbReference type="ChEBI" id="CHEBI:58359"/>
        <dbReference type="ChEBI" id="CHEBI:456216"/>
        <dbReference type="EC" id="6.3.4.2"/>
    </reaction>
</comment>
<keyword evidence="7" id="KW-0067">ATP-binding</keyword>
<dbReference type="SUPFAM" id="SSF52540">
    <property type="entry name" value="P-loop containing nucleoside triphosphate hydrolases"/>
    <property type="match status" value="1"/>
</dbReference>
<organism evidence="18 19">
    <name type="scientific">Candidatus Wildermuthbacteria bacterium RIFCSPHIGHO2_02_FULL_48_16</name>
    <dbReference type="NCBI Taxonomy" id="1802453"/>
    <lineage>
        <taxon>Bacteria</taxon>
        <taxon>Candidatus Wildermuthiibacteriota</taxon>
    </lineage>
</organism>
<evidence type="ECO:0000256" key="15">
    <source>
        <dbReference type="ARBA" id="ARBA00083191"/>
    </source>
</evidence>
<feature type="domain" description="CTP synthase N-terminal" evidence="17">
    <location>
        <begin position="2"/>
        <end position="266"/>
    </location>
</feature>
<keyword evidence="9" id="KW-0315">Glutamine amidotransferase</keyword>
<dbReference type="EMBL" id="MHTY01000012">
    <property type="protein sequence ID" value="OHA68885.1"/>
    <property type="molecule type" value="Genomic_DNA"/>
</dbReference>
<dbReference type="FunFam" id="3.40.50.300:FF:000009">
    <property type="entry name" value="CTP synthase"/>
    <property type="match status" value="1"/>
</dbReference>
<dbReference type="InterPro" id="IPR017456">
    <property type="entry name" value="CTP_synthase_N"/>
</dbReference>
<protein>
    <recommendedName>
        <fullName evidence="12">CTP synthase</fullName>
        <ecNumber evidence="3">6.3.4.2</ecNumber>
    </recommendedName>
    <alternativeName>
        <fullName evidence="14">Cytidine 5'-triphosphate synthase</fullName>
    </alternativeName>
    <alternativeName>
        <fullName evidence="15">Cytidine triphosphate synthetase</fullName>
    </alternativeName>
    <alternativeName>
        <fullName evidence="13">UTP--ammonia ligase</fullName>
    </alternativeName>
</protein>
<dbReference type="GO" id="GO:0019856">
    <property type="term" value="P:pyrimidine nucleobase biosynthetic process"/>
    <property type="evidence" value="ECO:0007669"/>
    <property type="project" value="TreeGrafter"/>
</dbReference>
<dbReference type="PANTHER" id="PTHR11550:SF0">
    <property type="entry name" value="CTP SYNTHASE-RELATED"/>
    <property type="match status" value="1"/>
</dbReference>
<evidence type="ECO:0000313" key="19">
    <source>
        <dbReference type="Proteomes" id="UP000178529"/>
    </source>
</evidence>
<dbReference type="Proteomes" id="UP000178529">
    <property type="component" value="Unassembled WGS sequence"/>
</dbReference>
<dbReference type="InterPro" id="IPR033828">
    <property type="entry name" value="GATase1_CTP_Synthase"/>
</dbReference>
<evidence type="ECO:0000256" key="5">
    <source>
        <dbReference type="ARBA" id="ARBA00022723"/>
    </source>
</evidence>
<dbReference type="Gene3D" id="3.40.50.880">
    <property type="match status" value="1"/>
</dbReference>
<dbReference type="GO" id="GO:0044210">
    <property type="term" value="P:'de novo' CTP biosynthetic process"/>
    <property type="evidence" value="ECO:0007669"/>
    <property type="project" value="UniProtKB-UniPathway"/>
</dbReference>
<dbReference type="GO" id="GO:0042802">
    <property type="term" value="F:identical protein binding"/>
    <property type="evidence" value="ECO:0007669"/>
    <property type="project" value="TreeGrafter"/>
</dbReference>
<sequence>MRYIFVAGGVMSGVGKGIATSSIGKILQSRGYKVTALKIDPYVNVDAGTMNPTEHGEVFVLDDGTECDQDMGNYERFLNRDFGKVNYMTTGSVYLSVIHKERNLEYKGKQVEVVPRIPLEVIDQINRAAKKDGADIAVVEIGGTVGEYENILFLEAVRMLKLRSPQDVVLVLVSFLPALGAGGTELKTKPTQHAVRSLNSAGIHPDMILARAQVPLDAKRKEKIEFMCSIPKGYVVSAPNVSSVYDVPINFEKDKLGEKLLSRLGLKSKTKDMRQWRRMVAASKNAKLPVKIGVVGKYFETGSFALTDSYISVIEAIKHASWALKRKPEITWLSAEKYEKDKDAVKELLQFDGVIVPGGFGKRGAEGKISAIEFCRKKKIPYFGLCYGLQLACVEFARNVLKLPKANTTENDPKTPHPIIDVMPDQQALIEEKHYGGTMRLGAYKCRVKKGTIAYQAYQKPLVSERHRHRYELNNEYVPKLEKQGLIVSGMNTERNLAEIIELKNHPFFVGTQFHPELKSRPLNPHPLFLRFMKACVKKG</sequence>
<evidence type="ECO:0000256" key="2">
    <source>
        <dbReference type="ARBA" id="ARBA00007533"/>
    </source>
</evidence>
<dbReference type="GO" id="GO:0003883">
    <property type="term" value="F:CTP synthase activity"/>
    <property type="evidence" value="ECO:0007669"/>
    <property type="project" value="UniProtKB-EC"/>
</dbReference>
<evidence type="ECO:0000256" key="10">
    <source>
        <dbReference type="ARBA" id="ARBA00022975"/>
    </source>
</evidence>
<dbReference type="PROSITE" id="PS51273">
    <property type="entry name" value="GATASE_TYPE_1"/>
    <property type="match status" value="1"/>
</dbReference>
<dbReference type="Pfam" id="PF06418">
    <property type="entry name" value="CTP_synth_N"/>
    <property type="match status" value="1"/>
</dbReference>
<dbReference type="PANTHER" id="PTHR11550">
    <property type="entry name" value="CTP SYNTHASE"/>
    <property type="match status" value="1"/>
</dbReference>
<keyword evidence="5" id="KW-0479">Metal-binding</keyword>
<dbReference type="InterPro" id="IPR027417">
    <property type="entry name" value="P-loop_NTPase"/>
</dbReference>
<evidence type="ECO:0000256" key="7">
    <source>
        <dbReference type="ARBA" id="ARBA00022840"/>
    </source>
</evidence>
<dbReference type="FunFam" id="3.40.50.880:FF:000002">
    <property type="entry name" value="CTP synthase"/>
    <property type="match status" value="1"/>
</dbReference>